<sequence>MGRTYDGIDDRLAAWLEAQPVFFVATAPLDPAGHLNLSPKGNRHELAVLGPRRVAYLEQTGSGIETVAHLRDNGRIVVMACAFEGPPRIVRLHGQGRAVRPGTPEWPAVAGALSERGCDPGGAGVRSAVVVDVTRIADSCGYGVPVMSFDRHRPTMDEWAARKGAAGVIAYQAASNRTSLDGLPALD</sequence>
<dbReference type="SUPFAM" id="SSF50475">
    <property type="entry name" value="FMN-binding split barrel"/>
    <property type="match status" value="1"/>
</dbReference>
<dbReference type="PANTHER" id="PTHR39336:SF1">
    <property type="entry name" value="PYRIDOXAMINE PHOSPHATE OXIDASE FAMILY PROTEIN (AFU_ORTHOLOGUE AFUA_6G11440)"/>
    <property type="match status" value="1"/>
</dbReference>
<protein>
    <submittedName>
        <fullName evidence="1">Pyridoxamine 5'-phosphate oxidase family protein</fullName>
    </submittedName>
</protein>
<proteinExistence type="predicted"/>
<dbReference type="Gene3D" id="2.30.110.10">
    <property type="entry name" value="Electron Transport, Fmn-binding Protein, Chain A"/>
    <property type="match status" value="1"/>
</dbReference>
<reference evidence="1 2" key="1">
    <citation type="submission" date="2019-11" db="EMBL/GenBank/DDBJ databases">
        <title>Acidiferrimicrobium australis gen. nov., sp. nov., an acidophilic and obligately heterotrophic, member of the Actinobacteria that catalyses dissimilatory oxido- reduction of iron isolated from metal-rich acidic water in Chile.</title>
        <authorList>
            <person name="Gonzalez D."/>
            <person name="Huber K."/>
            <person name="Hedrich S."/>
            <person name="Rojas-Villalobos C."/>
            <person name="Quatrini R."/>
            <person name="Dinamarca M.A."/>
            <person name="Schwarz A."/>
            <person name="Canales C."/>
            <person name="Nancucheo I."/>
        </authorList>
    </citation>
    <scope>NUCLEOTIDE SEQUENCE [LARGE SCALE GENOMIC DNA]</scope>
    <source>
        <strain evidence="1 2">USS-CCA1</strain>
    </source>
</reference>
<evidence type="ECO:0000313" key="2">
    <source>
        <dbReference type="Proteomes" id="UP000437736"/>
    </source>
</evidence>
<accession>A0ABW9QTD9</accession>
<organism evidence="1 2">
    <name type="scientific">Acidiferrimicrobium australe</name>
    <dbReference type="NCBI Taxonomy" id="2664430"/>
    <lineage>
        <taxon>Bacteria</taxon>
        <taxon>Bacillati</taxon>
        <taxon>Actinomycetota</taxon>
        <taxon>Acidimicrobiia</taxon>
        <taxon>Acidimicrobiales</taxon>
        <taxon>Acidimicrobiaceae</taxon>
        <taxon>Acidiferrimicrobium</taxon>
    </lineage>
</organism>
<keyword evidence="2" id="KW-1185">Reference proteome</keyword>
<dbReference type="PANTHER" id="PTHR39336">
    <property type="entry name" value="PYRIDOXAMINE PHOSPHATE OXIDASE FAMILY PROTEIN (AFU_ORTHOLOGUE AFUA_6G11440)"/>
    <property type="match status" value="1"/>
</dbReference>
<comment type="caution">
    <text evidence="1">The sequence shown here is derived from an EMBL/GenBank/DDBJ whole genome shotgun (WGS) entry which is preliminary data.</text>
</comment>
<dbReference type="Proteomes" id="UP000437736">
    <property type="component" value="Unassembled WGS sequence"/>
</dbReference>
<gene>
    <name evidence="1" type="ORF">GHK86_08160</name>
</gene>
<evidence type="ECO:0000313" key="1">
    <source>
        <dbReference type="EMBL" id="MST32694.1"/>
    </source>
</evidence>
<dbReference type="EMBL" id="WJHE01000363">
    <property type="protein sequence ID" value="MST32694.1"/>
    <property type="molecule type" value="Genomic_DNA"/>
</dbReference>
<name>A0ABW9QTD9_9ACTN</name>
<dbReference type="InterPro" id="IPR012349">
    <property type="entry name" value="Split_barrel_FMN-bd"/>
</dbReference>